<keyword evidence="8" id="KW-1185">Reference proteome</keyword>
<dbReference type="InterPro" id="IPR045864">
    <property type="entry name" value="aa-tRNA-synth_II/BPL/LPL"/>
</dbReference>
<dbReference type="PRINTS" id="PR00982">
    <property type="entry name" value="TRNASYNTHLYS"/>
</dbReference>
<keyword evidence="2 7" id="KW-0436">Ligase</keyword>
<gene>
    <name evidence="7" type="ORF">DBZ36_17850</name>
</gene>
<evidence type="ECO:0000259" key="6">
    <source>
        <dbReference type="PROSITE" id="PS50862"/>
    </source>
</evidence>
<comment type="catalytic activity">
    <reaction evidence="5">
        <text>D-beta-lysine + L-lysyl-[protein] + ATP = N(6)-((3R)-3,6-diaminohexanoyl)-L-lysyl-[protein] + AMP + diphosphate + H(+)</text>
        <dbReference type="Rhea" id="RHEA:83435"/>
        <dbReference type="Rhea" id="RHEA-COMP:9752"/>
        <dbReference type="Rhea" id="RHEA-COMP:20131"/>
        <dbReference type="ChEBI" id="CHEBI:15378"/>
        <dbReference type="ChEBI" id="CHEBI:29969"/>
        <dbReference type="ChEBI" id="CHEBI:30616"/>
        <dbReference type="ChEBI" id="CHEBI:33019"/>
        <dbReference type="ChEBI" id="CHEBI:84138"/>
        <dbReference type="ChEBI" id="CHEBI:156053"/>
        <dbReference type="ChEBI" id="CHEBI:456215"/>
    </reaction>
    <physiologicalReaction direction="left-to-right" evidence="5">
        <dbReference type="Rhea" id="RHEA:83436"/>
    </physiologicalReaction>
</comment>
<dbReference type="GO" id="GO:0006430">
    <property type="term" value="P:lysyl-tRNA aminoacylation"/>
    <property type="evidence" value="ECO:0007669"/>
    <property type="project" value="InterPro"/>
</dbReference>
<dbReference type="InterPro" id="IPR018149">
    <property type="entry name" value="Lys-tRNA-synth_II_C"/>
</dbReference>
<organism evidence="7 8">
    <name type="scientific">Alginatibacterium sediminis</name>
    <dbReference type="NCBI Taxonomy" id="2164068"/>
    <lineage>
        <taxon>Bacteria</taxon>
        <taxon>Pseudomonadati</taxon>
        <taxon>Pseudomonadota</taxon>
        <taxon>Gammaproteobacteria</taxon>
        <taxon>Alteromonadales</taxon>
        <taxon>Alteromonadaceae</taxon>
        <taxon>Alginatibacterium</taxon>
    </lineage>
</organism>
<sequence>MTAEALTTNSWEPSASRQILQQRASLLRSIRHFFDERNVMEVETPILSHSSVTDPYLHCFETQLSEPGKDQTQTLFMMTSPEFHMKRLLAAGSGSIYQICKSFRNEESGKLHNPEFTMLEWYRLGFDHHALMDELELLIKLLLKLENCERISYQHAFIEQLGFDPLVCPNDVLKNAVKGLGLSALMLAECDRDDLLQLAFSAYIEPEISKNKPCFVYDFPASQASLARICPNDSRVASRFELYYKGVELANGFHELCDVVEQEQRFEKDRQKRKREGSIDRSVDPMLLDALKAGLPDCAGVALGLDRIFMLALGKERISEVIAFPQSNC</sequence>
<dbReference type="RefSeq" id="WP_120356325.1">
    <property type="nucleotide sequence ID" value="NZ_RAQO01000009.1"/>
</dbReference>
<dbReference type="GO" id="GO:0004824">
    <property type="term" value="F:lysine-tRNA ligase activity"/>
    <property type="evidence" value="ECO:0007669"/>
    <property type="project" value="InterPro"/>
</dbReference>
<dbReference type="NCBIfam" id="NF006828">
    <property type="entry name" value="PRK09350.1"/>
    <property type="match status" value="1"/>
</dbReference>
<dbReference type="PANTHER" id="PTHR42918:SF6">
    <property type="entry name" value="ELONGATION FACTOR P--(R)-BETA-LYSINE LIGASE"/>
    <property type="match status" value="1"/>
</dbReference>
<feature type="domain" description="Aminoacyl-transfer RNA synthetases class-II family profile" evidence="6">
    <location>
        <begin position="23"/>
        <end position="325"/>
    </location>
</feature>
<dbReference type="InterPro" id="IPR004364">
    <property type="entry name" value="Aa-tRNA-synt_II"/>
</dbReference>
<dbReference type="AlphaFoldDB" id="A0A420E7N7"/>
<evidence type="ECO:0000313" key="8">
    <source>
        <dbReference type="Proteomes" id="UP000286482"/>
    </source>
</evidence>
<dbReference type="InterPro" id="IPR006195">
    <property type="entry name" value="aa-tRNA-synth_II"/>
</dbReference>
<dbReference type="EMBL" id="RAQO01000009">
    <property type="protein sequence ID" value="RKF14514.1"/>
    <property type="molecule type" value="Genomic_DNA"/>
</dbReference>
<keyword evidence="7" id="KW-0648">Protein biosynthesis</keyword>
<dbReference type="Pfam" id="PF00152">
    <property type="entry name" value="tRNA-synt_2"/>
    <property type="match status" value="1"/>
</dbReference>
<dbReference type="GO" id="GO:0005524">
    <property type="term" value="F:ATP binding"/>
    <property type="evidence" value="ECO:0007669"/>
    <property type="project" value="UniProtKB-KW"/>
</dbReference>
<comment type="caution">
    <text evidence="7">The sequence shown here is derived from an EMBL/GenBank/DDBJ whole genome shotgun (WGS) entry which is preliminary data.</text>
</comment>
<evidence type="ECO:0000256" key="4">
    <source>
        <dbReference type="ARBA" id="ARBA00022840"/>
    </source>
</evidence>
<dbReference type="GO" id="GO:0000049">
    <property type="term" value="F:tRNA binding"/>
    <property type="evidence" value="ECO:0007669"/>
    <property type="project" value="TreeGrafter"/>
</dbReference>
<evidence type="ECO:0000256" key="1">
    <source>
        <dbReference type="ARBA" id="ARBA00011738"/>
    </source>
</evidence>
<dbReference type="PANTHER" id="PTHR42918">
    <property type="entry name" value="LYSYL-TRNA SYNTHETASE"/>
    <property type="match status" value="1"/>
</dbReference>
<dbReference type="FunFam" id="3.30.930.10:FF:000017">
    <property type="entry name" value="Elongation factor P--(R)-beta-lysine ligase"/>
    <property type="match status" value="1"/>
</dbReference>
<dbReference type="NCBIfam" id="TIGR00462">
    <property type="entry name" value="genX"/>
    <property type="match status" value="1"/>
</dbReference>
<keyword evidence="4" id="KW-0067">ATP-binding</keyword>
<dbReference type="Gene3D" id="3.30.930.10">
    <property type="entry name" value="Bira Bifunctional Protein, Domain 2"/>
    <property type="match status" value="1"/>
</dbReference>
<evidence type="ECO:0000256" key="5">
    <source>
        <dbReference type="ARBA" id="ARBA00052794"/>
    </source>
</evidence>
<protein>
    <submittedName>
        <fullName evidence="7">Elongation factor P--(R)-beta-lysine ligase</fullName>
    </submittedName>
</protein>
<dbReference type="GO" id="GO:0005829">
    <property type="term" value="C:cytosol"/>
    <property type="evidence" value="ECO:0007669"/>
    <property type="project" value="TreeGrafter"/>
</dbReference>
<reference evidence="7 8" key="1">
    <citation type="submission" date="2018-09" db="EMBL/GenBank/DDBJ databases">
        <authorList>
            <person name="Wang Z."/>
        </authorList>
    </citation>
    <scope>NUCLEOTIDE SEQUENCE [LARGE SCALE GENOMIC DNA]</scope>
    <source>
        <strain evidence="7 8">ALS 81</strain>
    </source>
</reference>
<keyword evidence="7" id="KW-0251">Elongation factor</keyword>
<evidence type="ECO:0000313" key="7">
    <source>
        <dbReference type="EMBL" id="RKF14514.1"/>
    </source>
</evidence>
<dbReference type="InterPro" id="IPR004525">
    <property type="entry name" value="EpmA"/>
</dbReference>
<accession>A0A420E7N7</accession>
<keyword evidence="3" id="KW-0547">Nucleotide-binding</keyword>
<dbReference type="GO" id="GO:0003746">
    <property type="term" value="F:translation elongation factor activity"/>
    <property type="evidence" value="ECO:0007669"/>
    <property type="project" value="UniProtKB-KW"/>
</dbReference>
<dbReference type="PROSITE" id="PS50862">
    <property type="entry name" value="AA_TRNA_LIGASE_II"/>
    <property type="match status" value="1"/>
</dbReference>
<dbReference type="OrthoDB" id="9802326at2"/>
<evidence type="ECO:0000256" key="3">
    <source>
        <dbReference type="ARBA" id="ARBA00022741"/>
    </source>
</evidence>
<dbReference type="SUPFAM" id="SSF55681">
    <property type="entry name" value="Class II aaRS and biotin synthetases"/>
    <property type="match status" value="1"/>
</dbReference>
<proteinExistence type="predicted"/>
<comment type="subunit">
    <text evidence="1">Homodimer.</text>
</comment>
<name>A0A420E7N7_9ALTE</name>
<dbReference type="Proteomes" id="UP000286482">
    <property type="component" value="Unassembled WGS sequence"/>
</dbReference>
<evidence type="ECO:0000256" key="2">
    <source>
        <dbReference type="ARBA" id="ARBA00022598"/>
    </source>
</evidence>